<organism evidence="1 2">
    <name type="scientific">Cymbomonas tetramitiformis</name>
    <dbReference type="NCBI Taxonomy" id="36881"/>
    <lineage>
        <taxon>Eukaryota</taxon>
        <taxon>Viridiplantae</taxon>
        <taxon>Chlorophyta</taxon>
        <taxon>Pyramimonadophyceae</taxon>
        <taxon>Pyramimonadales</taxon>
        <taxon>Pyramimonadaceae</taxon>
        <taxon>Cymbomonas</taxon>
    </lineage>
</organism>
<accession>A0AAE0GMN1</accession>
<sequence length="214" mass="22205">CEILEVLEVLGGGGGADARRRWTGGGPAVGPVVGQCEIPECEIPEVLEAVVELTPDEGGPVWDPVVGQCVIPEVLEAVVELTPESGPVAEPGGGTRCWGLWDSPWWGPWWSPSRPPSPGARGFSPAKGVRDSTVSLGHFCGTTPPATVADVLDNWVSAWHVELDEVARSGGLLDSGQWGEAAGCLMHGGVLAPEGYQVPRGVLKAALIGGWGGY</sequence>
<gene>
    <name evidence="1" type="ORF">CYMTET_11268</name>
</gene>
<dbReference type="EMBL" id="LGRX02004200">
    <property type="protein sequence ID" value="KAK3280914.1"/>
    <property type="molecule type" value="Genomic_DNA"/>
</dbReference>
<evidence type="ECO:0000313" key="1">
    <source>
        <dbReference type="EMBL" id="KAK3280914.1"/>
    </source>
</evidence>
<evidence type="ECO:0000313" key="2">
    <source>
        <dbReference type="Proteomes" id="UP001190700"/>
    </source>
</evidence>
<keyword evidence="2" id="KW-1185">Reference proteome</keyword>
<dbReference type="Proteomes" id="UP001190700">
    <property type="component" value="Unassembled WGS sequence"/>
</dbReference>
<proteinExistence type="predicted"/>
<protein>
    <submittedName>
        <fullName evidence="1">Uncharacterized protein</fullName>
    </submittedName>
</protein>
<reference evidence="1 2" key="1">
    <citation type="journal article" date="2015" name="Genome Biol. Evol.">
        <title>Comparative Genomics of a Bacterivorous Green Alga Reveals Evolutionary Causalities and Consequences of Phago-Mixotrophic Mode of Nutrition.</title>
        <authorList>
            <person name="Burns J.A."/>
            <person name="Paasch A."/>
            <person name="Narechania A."/>
            <person name="Kim E."/>
        </authorList>
    </citation>
    <scope>NUCLEOTIDE SEQUENCE [LARGE SCALE GENOMIC DNA]</scope>
    <source>
        <strain evidence="1 2">PLY_AMNH</strain>
    </source>
</reference>
<dbReference type="AlphaFoldDB" id="A0AAE0GMN1"/>
<feature type="non-terminal residue" evidence="1">
    <location>
        <position position="1"/>
    </location>
</feature>
<name>A0AAE0GMN1_9CHLO</name>
<comment type="caution">
    <text evidence="1">The sequence shown here is derived from an EMBL/GenBank/DDBJ whole genome shotgun (WGS) entry which is preliminary data.</text>
</comment>